<name>A0AAE0Z2A6_9GAST</name>
<keyword evidence="2" id="KW-1185">Reference proteome</keyword>
<evidence type="ECO:0000313" key="1">
    <source>
        <dbReference type="EMBL" id="KAK3760956.1"/>
    </source>
</evidence>
<dbReference type="Proteomes" id="UP001283361">
    <property type="component" value="Unassembled WGS sequence"/>
</dbReference>
<comment type="caution">
    <text evidence="1">The sequence shown here is derived from an EMBL/GenBank/DDBJ whole genome shotgun (WGS) entry which is preliminary data.</text>
</comment>
<dbReference type="AlphaFoldDB" id="A0AAE0Z2A6"/>
<evidence type="ECO:0000313" key="2">
    <source>
        <dbReference type="Proteomes" id="UP001283361"/>
    </source>
</evidence>
<sequence>MHRMKTQHAPGELVKSFKLVQISIKDLVVVLTLTTKPDRIHCACVKEFQLSQRIGGAYGAGAHNSCWEFSRDDELFSGGETYNLSLSLKSADNPLSPA</sequence>
<dbReference type="EMBL" id="JAWDGP010004927">
    <property type="protein sequence ID" value="KAK3760956.1"/>
    <property type="molecule type" value="Genomic_DNA"/>
</dbReference>
<protein>
    <submittedName>
        <fullName evidence="1">Uncharacterized protein</fullName>
    </submittedName>
</protein>
<accession>A0AAE0Z2A6</accession>
<reference evidence="1" key="1">
    <citation type="journal article" date="2023" name="G3 (Bethesda)">
        <title>A reference genome for the long-term kleptoplast-retaining sea slug Elysia crispata morphotype clarki.</title>
        <authorList>
            <person name="Eastman K.E."/>
            <person name="Pendleton A.L."/>
            <person name="Shaikh M.A."/>
            <person name="Suttiyut T."/>
            <person name="Ogas R."/>
            <person name="Tomko P."/>
            <person name="Gavelis G."/>
            <person name="Widhalm J.R."/>
            <person name="Wisecaver J.H."/>
        </authorList>
    </citation>
    <scope>NUCLEOTIDE SEQUENCE</scope>
    <source>
        <strain evidence="1">ECLA1</strain>
    </source>
</reference>
<gene>
    <name evidence="1" type="ORF">RRG08_022364</name>
</gene>
<proteinExistence type="predicted"/>
<organism evidence="1 2">
    <name type="scientific">Elysia crispata</name>
    <name type="common">lettuce slug</name>
    <dbReference type="NCBI Taxonomy" id="231223"/>
    <lineage>
        <taxon>Eukaryota</taxon>
        <taxon>Metazoa</taxon>
        <taxon>Spiralia</taxon>
        <taxon>Lophotrochozoa</taxon>
        <taxon>Mollusca</taxon>
        <taxon>Gastropoda</taxon>
        <taxon>Heterobranchia</taxon>
        <taxon>Euthyneura</taxon>
        <taxon>Panpulmonata</taxon>
        <taxon>Sacoglossa</taxon>
        <taxon>Placobranchoidea</taxon>
        <taxon>Plakobranchidae</taxon>
        <taxon>Elysia</taxon>
    </lineage>
</organism>